<dbReference type="RefSeq" id="WP_090714446.1">
    <property type="nucleotide sequence ID" value="NZ_CBCSKY010000009.1"/>
</dbReference>
<proteinExistence type="predicted"/>
<dbReference type="CDD" id="cd24023">
    <property type="entry name" value="ASKHA_NBD_ParM_Alp7A-like"/>
    <property type="match status" value="1"/>
</dbReference>
<reference evidence="4" key="1">
    <citation type="submission" date="2016-10" db="EMBL/GenBank/DDBJ databases">
        <authorList>
            <person name="Varghese N."/>
            <person name="Submissions S."/>
        </authorList>
    </citation>
    <scope>NUCLEOTIDE SEQUENCE [LARGE SCALE GENOMIC DNA]</scope>
    <source>
        <strain evidence="4">CGMCC 1.11012</strain>
    </source>
</reference>
<dbReference type="Proteomes" id="UP000199050">
    <property type="component" value="Unassembled WGS sequence"/>
</dbReference>
<evidence type="ECO:0000259" key="2">
    <source>
        <dbReference type="Pfam" id="PF22128"/>
    </source>
</evidence>
<organism evidence="3 4">
    <name type="scientific">Paenibacillus typhae</name>
    <dbReference type="NCBI Taxonomy" id="1174501"/>
    <lineage>
        <taxon>Bacteria</taxon>
        <taxon>Bacillati</taxon>
        <taxon>Bacillota</taxon>
        <taxon>Bacilli</taxon>
        <taxon>Bacillales</taxon>
        <taxon>Paenibacillaceae</taxon>
        <taxon>Paenibacillus</taxon>
    </lineage>
</organism>
<evidence type="ECO:0000313" key="4">
    <source>
        <dbReference type="Proteomes" id="UP000199050"/>
    </source>
</evidence>
<dbReference type="AlphaFoldDB" id="A0A1G8QMI8"/>
<evidence type="ECO:0000259" key="1">
    <source>
        <dbReference type="Pfam" id="PF17989"/>
    </source>
</evidence>
<dbReference type="SUPFAM" id="SSF53067">
    <property type="entry name" value="Actin-like ATPase domain"/>
    <property type="match status" value="2"/>
</dbReference>
<dbReference type="Pfam" id="PF22128">
    <property type="entry name" value="Alp7A_like_C"/>
    <property type="match status" value="1"/>
</dbReference>
<name>A0A1G8QMI8_9BACL</name>
<keyword evidence="4" id="KW-1185">Reference proteome</keyword>
<dbReference type="Pfam" id="PF17989">
    <property type="entry name" value="ALP_N"/>
    <property type="match status" value="1"/>
</dbReference>
<dbReference type="InterPro" id="IPR040607">
    <property type="entry name" value="ALP_N"/>
</dbReference>
<dbReference type="InterPro" id="IPR054368">
    <property type="entry name" value="Alp7A-like_C"/>
</dbReference>
<accession>A0A1G8QMI8</accession>
<dbReference type="EMBL" id="FNDX01000011">
    <property type="protein sequence ID" value="SDJ05917.1"/>
    <property type="molecule type" value="Genomic_DNA"/>
</dbReference>
<feature type="domain" description="Alp7A-like C-terminal" evidence="2">
    <location>
        <begin position="202"/>
        <end position="336"/>
    </location>
</feature>
<gene>
    <name evidence="3" type="ORF">SAMN05216192_11171</name>
</gene>
<dbReference type="STRING" id="1174501.SAMN05216192_11171"/>
<evidence type="ECO:0000313" key="3">
    <source>
        <dbReference type="EMBL" id="SDJ05917.1"/>
    </source>
</evidence>
<dbReference type="OrthoDB" id="5412507at2"/>
<dbReference type="Gene3D" id="3.30.420.40">
    <property type="match status" value="2"/>
</dbReference>
<protein>
    <submittedName>
        <fullName evidence="3">Plasmid segregation protein ParM</fullName>
    </submittedName>
</protein>
<feature type="domain" description="Actin-like protein N-terminal" evidence="1">
    <location>
        <begin position="7"/>
        <end position="178"/>
    </location>
</feature>
<dbReference type="InterPro" id="IPR043129">
    <property type="entry name" value="ATPase_NBD"/>
</dbReference>
<sequence length="377" mass="42629">MVIRQAAVDIGNDSLKAYFEKLENELLIPNVIAEIGLSRDIVELEKHPLDGLHVEIISDALKRGQGVYAVGHLAGGYDHNDELTTISDKSEADQPIVMLLTALAYDAAMASSNQNGVTEVTYYLSTGLPLSEAKRGKRKLFKQKLKSGTHEVRFHITPTIGGRTIRIHFEEVLVNIEGHVALIDLTTHDDGSVRNEELTHMNVLINDIGGLSTDAAIILEDGAVDNIHSDGIKEGVSPYLDEIMDRVYAETGYRFINRQQLIEVITTENEEERYHVWFRGKRTGIQSIVDEVLMKIAREEYKLIRSTWNKVPSIRVSYQIGGGSLLLRPYIERINELEEDYPLRFVSTKDSIWMIARAYFKLLKVYLKVKNEQYTAN</sequence>